<comment type="caution">
    <text evidence="2">The sequence shown here is derived from an EMBL/GenBank/DDBJ whole genome shotgun (WGS) entry which is preliminary data.</text>
</comment>
<evidence type="ECO:0000313" key="2">
    <source>
        <dbReference type="EMBL" id="KAF9503295.1"/>
    </source>
</evidence>
<reference evidence="2" key="1">
    <citation type="journal article" date="2020" name="Nat. Commun.">
        <title>Large-scale genome sequencing of mycorrhizal fungi provides insights into the early evolution of symbiotic traits.</title>
        <authorList>
            <person name="Miyauchi S."/>
            <person name="Kiss E."/>
            <person name="Kuo A."/>
            <person name="Drula E."/>
            <person name="Kohler A."/>
            <person name="Sanchez-Garcia M."/>
            <person name="Morin E."/>
            <person name="Andreopoulos B."/>
            <person name="Barry K.W."/>
            <person name="Bonito G."/>
            <person name="Buee M."/>
            <person name="Carver A."/>
            <person name="Chen C."/>
            <person name="Cichocki N."/>
            <person name="Clum A."/>
            <person name="Culley D."/>
            <person name="Crous P.W."/>
            <person name="Fauchery L."/>
            <person name="Girlanda M."/>
            <person name="Hayes R.D."/>
            <person name="Keri Z."/>
            <person name="LaButti K."/>
            <person name="Lipzen A."/>
            <person name="Lombard V."/>
            <person name="Magnuson J."/>
            <person name="Maillard F."/>
            <person name="Murat C."/>
            <person name="Nolan M."/>
            <person name="Ohm R.A."/>
            <person name="Pangilinan J."/>
            <person name="Pereira M.F."/>
            <person name="Perotto S."/>
            <person name="Peter M."/>
            <person name="Pfister S."/>
            <person name="Riley R."/>
            <person name="Sitrit Y."/>
            <person name="Stielow J.B."/>
            <person name="Szollosi G."/>
            <person name="Zifcakova L."/>
            <person name="Stursova M."/>
            <person name="Spatafora J.W."/>
            <person name="Tedersoo L."/>
            <person name="Vaario L.M."/>
            <person name="Yamada A."/>
            <person name="Yan M."/>
            <person name="Wang P."/>
            <person name="Xu J."/>
            <person name="Bruns T."/>
            <person name="Baldrian P."/>
            <person name="Vilgalys R."/>
            <person name="Dunand C."/>
            <person name="Henrissat B."/>
            <person name="Grigoriev I.V."/>
            <person name="Hibbett D."/>
            <person name="Nagy L.G."/>
            <person name="Martin F.M."/>
        </authorList>
    </citation>
    <scope>NUCLEOTIDE SEQUENCE</scope>
    <source>
        <strain evidence="2">UP504</strain>
    </source>
</reference>
<dbReference type="EMBL" id="MU129391">
    <property type="protein sequence ID" value="KAF9503295.1"/>
    <property type="molecule type" value="Genomic_DNA"/>
</dbReference>
<keyword evidence="3" id="KW-1185">Reference proteome</keyword>
<organism evidence="2 3">
    <name type="scientific">Hydnum rufescens UP504</name>
    <dbReference type="NCBI Taxonomy" id="1448309"/>
    <lineage>
        <taxon>Eukaryota</taxon>
        <taxon>Fungi</taxon>
        <taxon>Dikarya</taxon>
        <taxon>Basidiomycota</taxon>
        <taxon>Agaricomycotina</taxon>
        <taxon>Agaricomycetes</taxon>
        <taxon>Cantharellales</taxon>
        <taxon>Hydnaceae</taxon>
        <taxon>Hydnum</taxon>
    </lineage>
</organism>
<evidence type="ECO:0000256" key="1">
    <source>
        <dbReference type="SAM" id="MobiDB-lite"/>
    </source>
</evidence>
<gene>
    <name evidence="2" type="ORF">BS47DRAFT_1402552</name>
</gene>
<accession>A0A9P6ADD4</accession>
<feature type="region of interest" description="Disordered" evidence="1">
    <location>
        <begin position="52"/>
        <end position="80"/>
    </location>
</feature>
<protein>
    <submittedName>
        <fullName evidence="2">Uncharacterized protein</fullName>
    </submittedName>
</protein>
<dbReference type="AlphaFoldDB" id="A0A9P6ADD4"/>
<sequence length="202" mass="22077">MAEVRELMRCFIGRDGVPAVVSVLISSQRAHLLRLTQTNREAATAILDDLVTETTKRSGPQPPTPTGSTPVESAMGGGRPNRVYVQVPPRNPILHPRLSKRTVRRRIRRKQHQNVVNDRMRPLNLEPVKTTTVSAPLGLAGSALDAAEFRSILRCFTRGSELSGGASGHEQVRAEILRRLAEARARINSQLDILEAAAIATA</sequence>
<dbReference type="Proteomes" id="UP000886523">
    <property type="component" value="Unassembled WGS sequence"/>
</dbReference>
<name>A0A9P6ADD4_9AGAM</name>
<proteinExistence type="predicted"/>
<evidence type="ECO:0000313" key="3">
    <source>
        <dbReference type="Proteomes" id="UP000886523"/>
    </source>
</evidence>